<reference evidence="1" key="1">
    <citation type="journal article" date="2011" name="Plant Physiol.">
        <title>Comprehensive sequence analysis of 24,783 barley full-length cDNAs derived from 12 clone libraries.</title>
        <authorList>
            <person name="Matsumoto T."/>
            <person name="Tanaka T."/>
            <person name="Sakai H."/>
            <person name="Amano N."/>
            <person name="Kanamori H."/>
            <person name="Kurita K."/>
            <person name="Kikuta A."/>
            <person name="Kamiya K."/>
            <person name="Yamamoto M."/>
            <person name="Ikawa H."/>
            <person name="Fujii N."/>
            <person name="Hori K."/>
            <person name="Itoh T."/>
            <person name="Sato K."/>
        </authorList>
    </citation>
    <scope>NUCLEOTIDE SEQUENCE</scope>
    <source>
        <tissue evidence="1">Shoot and root</tissue>
    </source>
</reference>
<organism evidence="1">
    <name type="scientific">Hordeum vulgare subsp. vulgare</name>
    <name type="common">Domesticated barley</name>
    <dbReference type="NCBI Taxonomy" id="112509"/>
    <lineage>
        <taxon>Eukaryota</taxon>
        <taxon>Viridiplantae</taxon>
        <taxon>Streptophyta</taxon>
        <taxon>Embryophyta</taxon>
        <taxon>Tracheophyta</taxon>
        <taxon>Spermatophyta</taxon>
        <taxon>Magnoliopsida</taxon>
        <taxon>Liliopsida</taxon>
        <taxon>Poales</taxon>
        <taxon>Poaceae</taxon>
        <taxon>BOP clade</taxon>
        <taxon>Pooideae</taxon>
        <taxon>Triticodae</taxon>
        <taxon>Triticeae</taxon>
        <taxon>Hordeinae</taxon>
        <taxon>Hordeum</taxon>
    </lineage>
</organism>
<evidence type="ECO:0000313" key="1">
    <source>
        <dbReference type="EMBL" id="BAK03054.1"/>
    </source>
</evidence>
<name>F2E6T2_HORVV</name>
<accession>F2E6T2</accession>
<proteinExistence type="evidence at transcript level"/>
<dbReference type="AlphaFoldDB" id="F2E6T2"/>
<dbReference type="EMBL" id="AK371856">
    <property type="protein sequence ID" value="BAK03054.1"/>
    <property type="molecule type" value="mRNA"/>
</dbReference>
<protein>
    <submittedName>
        <fullName evidence="1">Predicted protein</fullName>
    </submittedName>
</protein>
<sequence length="59" mass="6950">MPILTVLDCMKAWSESVRSYAQQPKEYLIREEKDRILIVSLNSILLFSKFVMGKYLLKL</sequence>